<keyword evidence="2 3" id="KW-0727">SH2 domain</keyword>
<dbReference type="Gene3D" id="3.30.200.20">
    <property type="entry name" value="Phosphorylase Kinase, domain 1"/>
    <property type="match status" value="1"/>
</dbReference>
<evidence type="ECO:0008006" key="8">
    <source>
        <dbReference type="Google" id="ProtNLM"/>
    </source>
</evidence>
<dbReference type="PROSITE" id="PS50001">
    <property type="entry name" value="SH2"/>
    <property type="match status" value="1"/>
</dbReference>
<dbReference type="InterPro" id="IPR001452">
    <property type="entry name" value="SH3_domain"/>
</dbReference>
<dbReference type="EMBL" id="JQDR03013563">
    <property type="protein sequence ID" value="KAA0189393.1"/>
    <property type="molecule type" value="Genomic_DNA"/>
</dbReference>
<dbReference type="Proteomes" id="UP000711488">
    <property type="component" value="Unassembled WGS sequence"/>
</dbReference>
<dbReference type="GO" id="GO:0048468">
    <property type="term" value="P:cell development"/>
    <property type="evidence" value="ECO:0007669"/>
    <property type="project" value="UniProtKB-ARBA"/>
</dbReference>
<dbReference type="PANTHER" id="PTHR46037">
    <property type="entry name" value="PROTEIN ENHANCER OF SEVENLESS 2B"/>
    <property type="match status" value="1"/>
</dbReference>
<dbReference type="InterPro" id="IPR043539">
    <property type="entry name" value="Grb2-like"/>
</dbReference>
<dbReference type="SUPFAM" id="SSF55550">
    <property type="entry name" value="SH2 domain"/>
    <property type="match status" value="1"/>
</dbReference>
<dbReference type="Pfam" id="PF00017">
    <property type="entry name" value="SH2"/>
    <property type="match status" value="1"/>
</dbReference>
<organism evidence="7">
    <name type="scientific">Hyalella azteca</name>
    <name type="common">Amphipod</name>
    <dbReference type="NCBI Taxonomy" id="294128"/>
    <lineage>
        <taxon>Eukaryota</taxon>
        <taxon>Metazoa</taxon>
        <taxon>Ecdysozoa</taxon>
        <taxon>Arthropoda</taxon>
        <taxon>Crustacea</taxon>
        <taxon>Multicrustacea</taxon>
        <taxon>Malacostraca</taxon>
        <taxon>Eumalacostraca</taxon>
        <taxon>Peracarida</taxon>
        <taxon>Amphipoda</taxon>
        <taxon>Senticaudata</taxon>
        <taxon>Talitrida</taxon>
        <taxon>Talitroidea</taxon>
        <taxon>Hyalellidae</taxon>
        <taxon>Hyalella</taxon>
    </lineage>
</organism>
<proteinExistence type="predicted"/>
<sequence>MYRRNFDVARYSGLPAPGWTNASAAHHHQQTHARMRKDQGDGCLLGGGTQYRVGGGAAPGGGVPQLVVAMYTFQGRSAGELSFIKGDRLEVLSETDNDWWLARNLTNNAEGYIPKNHVALATSLECQDWYFGRIARKEAEKLLMDSCNQRGTFLIRLSEQASHGYSLSIRDWDQQKGEHVKHYRIKQTDGGGFFITSAQTFRSLNELVDAYSRNNYGLACLLQHPCARPRPQQWDLSRETKDQWEIERNSLTFLKKLGQGTFGEVWYGEFKLYHVFHVL</sequence>
<dbReference type="PRINTS" id="PR00452">
    <property type="entry name" value="SH3DOMAIN"/>
</dbReference>
<dbReference type="AlphaFoldDB" id="A0A6A0GUW8"/>
<reference evidence="7" key="2">
    <citation type="journal article" date="2018" name="Environ. Sci. Technol.">
        <title>The Toxicogenome of Hyalella azteca: A Model for Sediment Ecotoxicology and Evolutionary Toxicology.</title>
        <authorList>
            <person name="Poynton H.C."/>
            <person name="Hasenbein S."/>
            <person name="Benoit J.B."/>
            <person name="Sepulveda M.S."/>
            <person name="Poelchau M.F."/>
            <person name="Hughes D.S.T."/>
            <person name="Murali S.C."/>
            <person name="Chen S."/>
            <person name="Glastad K.M."/>
            <person name="Goodisman M.A.D."/>
            <person name="Werren J.H."/>
            <person name="Vineis J.H."/>
            <person name="Bowen J.L."/>
            <person name="Friedrich M."/>
            <person name="Jones J."/>
            <person name="Robertson H.M."/>
            <person name="Feyereisen R."/>
            <person name="Mechler-Hickson A."/>
            <person name="Mathers N."/>
            <person name="Lee C.E."/>
            <person name="Colbourne J.K."/>
            <person name="Biales A."/>
            <person name="Johnston J.S."/>
            <person name="Wellborn G.A."/>
            <person name="Rosendale A.J."/>
            <person name="Cridge A.G."/>
            <person name="Munoz-Torres M.C."/>
            <person name="Bain P.A."/>
            <person name="Manny A.R."/>
            <person name="Major K.M."/>
            <person name="Lambert F.N."/>
            <person name="Vulpe C.D."/>
            <person name="Tuck P."/>
            <person name="Blalock B.J."/>
            <person name="Lin Y.Y."/>
            <person name="Smith M.E."/>
            <person name="Ochoa-Acuna H."/>
            <person name="Chen M.M."/>
            <person name="Childers C.P."/>
            <person name="Qu J."/>
            <person name="Dugan S."/>
            <person name="Lee S.L."/>
            <person name="Chao H."/>
            <person name="Dinh H."/>
            <person name="Han Y."/>
            <person name="Doddapaneni H."/>
            <person name="Worley K.C."/>
            <person name="Muzny D.M."/>
            <person name="Gibbs R.A."/>
            <person name="Richards S."/>
        </authorList>
    </citation>
    <scope>NUCLEOTIDE SEQUENCE</scope>
    <source>
        <strain evidence="7">HAZT.00-mixed</strain>
        <tissue evidence="7">Whole organism</tissue>
    </source>
</reference>
<dbReference type="CDD" id="cd11845">
    <property type="entry name" value="SH3_Src_like"/>
    <property type="match status" value="1"/>
</dbReference>
<dbReference type="SMART" id="SM00326">
    <property type="entry name" value="SH3"/>
    <property type="match status" value="1"/>
</dbReference>
<dbReference type="PROSITE" id="PS50002">
    <property type="entry name" value="SH3"/>
    <property type="match status" value="1"/>
</dbReference>
<dbReference type="Gene3D" id="3.30.505.10">
    <property type="entry name" value="SH2 domain"/>
    <property type="match status" value="1"/>
</dbReference>
<feature type="domain" description="SH2" evidence="5">
    <location>
        <begin position="129"/>
        <end position="226"/>
    </location>
</feature>
<dbReference type="SMART" id="SM00252">
    <property type="entry name" value="SH2"/>
    <property type="match status" value="1"/>
</dbReference>
<comment type="caution">
    <text evidence="7">The sequence shown here is derived from an EMBL/GenBank/DDBJ whole genome shotgun (WGS) entry which is preliminary data.</text>
</comment>
<dbReference type="InterPro" id="IPR036860">
    <property type="entry name" value="SH2_dom_sf"/>
</dbReference>
<evidence type="ECO:0000256" key="1">
    <source>
        <dbReference type="ARBA" id="ARBA00022443"/>
    </source>
</evidence>
<evidence type="ECO:0000256" key="2">
    <source>
        <dbReference type="ARBA" id="ARBA00022999"/>
    </source>
</evidence>
<dbReference type="PRINTS" id="PR00401">
    <property type="entry name" value="SH2DOMAIN"/>
</dbReference>
<reference evidence="7" key="1">
    <citation type="submission" date="2014-08" db="EMBL/GenBank/DDBJ databases">
        <authorList>
            <person name="Murali S."/>
            <person name="Richards S."/>
            <person name="Bandaranaike D."/>
            <person name="Bellair M."/>
            <person name="Blankenburg K."/>
            <person name="Chao H."/>
            <person name="Dinh H."/>
            <person name="Doddapaneni H."/>
            <person name="Dugan-Rocha S."/>
            <person name="Elkadiri S."/>
            <person name="Gnanaolivu R."/>
            <person name="Hughes D."/>
            <person name="Lee S."/>
            <person name="Li M."/>
            <person name="Ming W."/>
            <person name="Munidasa M."/>
            <person name="Muniz J."/>
            <person name="Nguyen L."/>
            <person name="Osuji N."/>
            <person name="Pu L.-L."/>
            <person name="Puazo M."/>
            <person name="Skinner E."/>
            <person name="Qu C."/>
            <person name="Quiroz J."/>
            <person name="Raj R."/>
            <person name="Weissenberger G."/>
            <person name="Xin Y."/>
            <person name="Zou X."/>
            <person name="Han Y."/>
            <person name="Worley K."/>
            <person name="Muzny D."/>
            <person name="Gibbs R."/>
        </authorList>
    </citation>
    <scope>NUCLEOTIDE SEQUENCE</scope>
    <source>
        <strain evidence="7">HAZT.00-mixed</strain>
        <tissue evidence="7">Whole organism</tissue>
    </source>
</reference>
<gene>
    <name evidence="7" type="ORF">HAZT_HAZT002725</name>
</gene>
<evidence type="ECO:0000259" key="6">
    <source>
        <dbReference type="PROSITE" id="PS50002"/>
    </source>
</evidence>
<dbReference type="InterPro" id="IPR036028">
    <property type="entry name" value="SH3-like_dom_sf"/>
</dbReference>
<name>A0A6A0GUW8_HYAAZ</name>
<feature type="domain" description="SH3" evidence="6">
    <location>
        <begin position="62"/>
        <end position="123"/>
    </location>
</feature>
<dbReference type="Gene3D" id="2.30.30.40">
    <property type="entry name" value="SH3 Domains"/>
    <property type="match status" value="1"/>
</dbReference>
<evidence type="ECO:0000259" key="5">
    <source>
        <dbReference type="PROSITE" id="PS50001"/>
    </source>
</evidence>
<protein>
    <recommendedName>
        <fullName evidence="8">Tyrosine-protein kinase</fullName>
    </recommendedName>
</protein>
<dbReference type="SUPFAM" id="SSF50044">
    <property type="entry name" value="SH3-domain"/>
    <property type="match status" value="1"/>
</dbReference>
<evidence type="ECO:0000313" key="7">
    <source>
        <dbReference type="EMBL" id="KAA0189393.1"/>
    </source>
</evidence>
<evidence type="ECO:0000256" key="3">
    <source>
        <dbReference type="PROSITE-ProRule" id="PRU00191"/>
    </source>
</evidence>
<dbReference type="Pfam" id="PF00018">
    <property type="entry name" value="SH3_1"/>
    <property type="match status" value="1"/>
</dbReference>
<reference evidence="7" key="3">
    <citation type="submission" date="2019-06" db="EMBL/GenBank/DDBJ databases">
        <authorList>
            <person name="Poynton C."/>
            <person name="Hasenbein S."/>
            <person name="Benoit J.B."/>
            <person name="Sepulveda M.S."/>
            <person name="Poelchau M.F."/>
            <person name="Murali S.C."/>
            <person name="Chen S."/>
            <person name="Glastad K.M."/>
            <person name="Werren J.H."/>
            <person name="Vineis J.H."/>
            <person name="Bowen J.L."/>
            <person name="Friedrich M."/>
            <person name="Jones J."/>
            <person name="Robertson H.M."/>
            <person name="Feyereisen R."/>
            <person name="Mechler-Hickson A."/>
            <person name="Mathers N."/>
            <person name="Lee C.E."/>
            <person name="Colbourne J.K."/>
            <person name="Biales A."/>
            <person name="Johnston J.S."/>
            <person name="Wellborn G.A."/>
            <person name="Rosendale A.J."/>
            <person name="Cridge A.G."/>
            <person name="Munoz-Torres M.C."/>
            <person name="Bain P.A."/>
            <person name="Manny A.R."/>
            <person name="Major K.M."/>
            <person name="Lambert F.N."/>
            <person name="Vulpe C.D."/>
            <person name="Tuck P."/>
            <person name="Blalock B.J."/>
            <person name="Lin Y.-Y."/>
            <person name="Smith M.E."/>
            <person name="Ochoa-Acuna H."/>
            <person name="Chen M.-J.M."/>
            <person name="Childers C.P."/>
            <person name="Qu J."/>
            <person name="Dugan S."/>
            <person name="Lee S.L."/>
            <person name="Chao H."/>
            <person name="Dinh H."/>
            <person name="Han Y."/>
            <person name="Doddapaneni H."/>
            <person name="Worley K.C."/>
            <person name="Muzny D.M."/>
            <person name="Gibbs R.A."/>
            <person name="Richards S."/>
        </authorList>
    </citation>
    <scope>NUCLEOTIDE SEQUENCE</scope>
    <source>
        <strain evidence="7">HAZT.00-mixed</strain>
        <tissue evidence="7">Whole organism</tissue>
    </source>
</reference>
<keyword evidence="1 4" id="KW-0728">SH3 domain</keyword>
<dbReference type="InterPro" id="IPR000980">
    <property type="entry name" value="SH2"/>
</dbReference>
<accession>A0A6A0GUW8</accession>
<evidence type="ECO:0000256" key="4">
    <source>
        <dbReference type="PROSITE-ProRule" id="PRU00192"/>
    </source>
</evidence>